<dbReference type="AlphaFoldDB" id="A0AAU9JH04"/>
<protein>
    <recommendedName>
        <fullName evidence="4">C2H2-type domain-containing protein</fullName>
    </recommendedName>
</protein>
<reference evidence="2" key="1">
    <citation type="submission" date="2021-09" db="EMBL/GenBank/DDBJ databases">
        <authorList>
            <consortium name="AG Swart"/>
            <person name="Singh M."/>
            <person name="Singh A."/>
            <person name="Seah K."/>
            <person name="Emmerich C."/>
        </authorList>
    </citation>
    <scope>NUCLEOTIDE SEQUENCE</scope>
    <source>
        <strain evidence="2">ATCC30299</strain>
    </source>
</reference>
<feature type="compositionally biased region" description="Low complexity" evidence="1">
    <location>
        <begin position="125"/>
        <end position="136"/>
    </location>
</feature>
<sequence>MDLPQVKEEDIPVSFNHTAQAFSKDRITLNGINFALVVQDRYKCESCSQIMNFVLVPAHTKSHTKPISTVPTKPRGAPPMHTESLEFEDSKRSSNGINKGKNSQKKSKKASFPKIGPENDGEYCSSDTQSFSASASEDFPEPPASDSASQEEVEDDIKSFDNKENFSSCDDDSMSSSSGDSTMNHHTIETMVREKGVKGYRCMCDACFYTYRKFKAHTNVKKAGCPRCGEIFYCRNVMKKHHIECLKRKCRIKYDRKEKIPNPKYLRGIEEAVRKMHAIYEENYKPPNEDEMYKDYGMPIKSKRRYE</sequence>
<name>A0AAU9JH04_9CILI</name>
<evidence type="ECO:0000256" key="1">
    <source>
        <dbReference type="SAM" id="MobiDB-lite"/>
    </source>
</evidence>
<evidence type="ECO:0008006" key="4">
    <source>
        <dbReference type="Google" id="ProtNLM"/>
    </source>
</evidence>
<dbReference type="EMBL" id="CAJZBQ010000036">
    <property type="protein sequence ID" value="CAG9324417.1"/>
    <property type="molecule type" value="Genomic_DNA"/>
</dbReference>
<feature type="compositionally biased region" description="Basic residues" evidence="1">
    <location>
        <begin position="102"/>
        <end position="111"/>
    </location>
</feature>
<feature type="region of interest" description="Disordered" evidence="1">
    <location>
        <begin position="62"/>
        <end position="183"/>
    </location>
</feature>
<dbReference type="Proteomes" id="UP001162131">
    <property type="component" value="Unassembled WGS sequence"/>
</dbReference>
<organism evidence="2 3">
    <name type="scientific">Blepharisma stoltei</name>
    <dbReference type="NCBI Taxonomy" id="1481888"/>
    <lineage>
        <taxon>Eukaryota</taxon>
        <taxon>Sar</taxon>
        <taxon>Alveolata</taxon>
        <taxon>Ciliophora</taxon>
        <taxon>Postciliodesmatophora</taxon>
        <taxon>Heterotrichea</taxon>
        <taxon>Heterotrichida</taxon>
        <taxon>Blepharismidae</taxon>
        <taxon>Blepharisma</taxon>
    </lineage>
</organism>
<accession>A0AAU9JH04</accession>
<evidence type="ECO:0000313" key="2">
    <source>
        <dbReference type="EMBL" id="CAG9324417.1"/>
    </source>
</evidence>
<keyword evidence="3" id="KW-1185">Reference proteome</keyword>
<gene>
    <name evidence="2" type="ORF">BSTOLATCC_MIC36209</name>
</gene>
<evidence type="ECO:0000313" key="3">
    <source>
        <dbReference type="Proteomes" id="UP001162131"/>
    </source>
</evidence>
<proteinExistence type="predicted"/>
<comment type="caution">
    <text evidence="2">The sequence shown here is derived from an EMBL/GenBank/DDBJ whole genome shotgun (WGS) entry which is preliminary data.</text>
</comment>